<sequence>MPGPGNSISFDEDGRKHKDFSFIYIPSIEDLIIKCEEFMFKLQINSFEKHNTKIFIRIHSIMNDKPYVREIVGDNFKKILIEGYMWAKHNKLWNSDKKQWEKGE</sequence>
<evidence type="ECO:0000313" key="1">
    <source>
        <dbReference type="EMBL" id="GAI81597.1"/>
    </source>
</evidence>
<accession>X1RLG3</accession>
<gene>
    <name evidence="1" type="ORF">S12H4_23122</name>
</gene>
<protein>
    <submittedName>
        <fullName evidence="1">Uncharacterized protein</fullName>
    </submittedName>
</protein>
<dbReference type="AlphaFoldDB" id="X1RLG3"/>
<comment type="caution">
    <text evidence="1">The sequence shown here is derived from an EMBL/GenBank/DDBJ whole genome shotgun (WGS) entry which is preliminary data.</text>
</comment>
<name>X1RLG3_9ZZZZ</name>
<organism evidence="1">
    <name type="scientific">marine sediment metagenome</name>
    <dbReference type="NCBI Taxonomy" id="412755"/>
    <lineage>
        <taxon>unclassified sequences</taxon>
        <taxon>metagenomes</taxon>
        <taxon>ecological metagenomes</taxon>
    </lineage>
</organism>
<dbReference type="EMBL" id="BARW01012204">
    <property type="protein sequence ID" value="GAI81597.1"/>
    <property type="molecule type" value="Genomic_DNA"/>
</dbReference>
<reference evidence="1" key="1">
    <citation type="journal article" date="2014" name="Front. Microbiol.">
        <title>High frequency of phylogenetically diverse reductive dehalogenase-homologous genes in deep subseafloor sedimentary metagenomes.</title>
        <authorList>
            <person name="Kawai M."/>
            <person name="Futagami T."/>
            <person name="Toyoda A."/>
            <person name="Takaki Y."/>
            <person name="Nishi S."/>
            <person name="Hori S."/>
            <person name="Arai W."/>
            <person name="Tsubouchi T."/>
            <person name="Morono Y."/>
            <person name="Uchiyama I."/>
            <person name="Ito T."/>
            <person name="Fujiyama A."/>
            <person name="Inagaki F."/>
            <person name="Takami H."/>
        </authorList>
    </citation>
    <scope>NUCLEOTIDE SEQUENCE</scope>
    <source>
        <strain evidence="1">Expedition CK06-06</strain>
    </source>
</reference>
<proteinExistence type="predicted"/>